<dbReference type="Gene3D" id="2.60.40.10">
    <property type="entry name" value="Immunoglobulins"/>
    <property type="match status" value="1"/>
</dbReference>
<dbReference type="InterPro" id="IPR001434">
    <property type="entry name" value="OmcB-like_DUF11"/>
</dbReference>
<evidence type="ECO:0000313" key="3">
    <source>
        <dbReference type="Proteomes" id="UP000503278"/>
    </source>
</evidence>
<dbReference type="AlphaFoldDB" id="A0A7L5E8E9"/>
<dbReference type="InterPro" id="IPR026341">
    <property type="entry name" value="T9SS_type_B"/>
</dbReference>
<dbReference type="Proteomes" id="UP000503278">
    <property type="component" value="Chromosome"/>
</dbReference>
<dbReference type="Pfam" id="PF01345">
    <property type="entry name" value="DUF11"/>
    <property type="match status" value="1"/>
</dbReference>
<dbReference type="InterPro" id="IPR047589">
    <property type="entry name" value="DUF11_rpt"/>
</dbReference>
<dbReference type="InterPro" id="IPR013783">
    <property type="entry name" value="Ig-like_fold"/>
</dbReference>
<dbReference type="NCBIfam" id="TIGR04131">
    <property type="entry name" value="Bac_Flav_CTERM"/>
    <property type="match status" value="1"/>
</dbReference>
<name>A0A7L5E8E9_9SPHI</name>
<sequence>MSRKYNTFQVCLLLLCAIAGFTVLPGKALGQKNVLTIISGQSITLHTPSSVDAAGYQWYKDGQAIAGAVNATYTITQPGVYTVRAFNKESCASPLSDEIIVMAAAVQVDLAVTKQSESRQVHAGEPFEYLLTVVNNGPGGATNVQLKDALPNELEYVDIKSVSAGKPEYDASAKVLTWAIGDIQLHGSAELKLLVKAIQFGTVVNSATVKSAETDTNPANNQSSDTKQILGLHVPNVFTPNGDGKNDTFEIPELTEYAENEIMIVNRWGNSVYEKKNYQNDWTGDGLSEGTYFYVLKVKNSQGSWEVYKGYVTLLRSR</sequence>
<dbReference type="CDD" id="cd00146">
    <property type="entry name" value="PKD"/>
    <property type="match status" value="1"/>
</dbReference>
<proteinExistence type="predicted"/>
<dbReference type="Pfam" id="PF13585">
    <property type="entry name" value="CHU_C"/>
    <property type="match status" value="1"/>
</dbReference>
<dbReference type="InterPro" id="IPR051172">
    <property type="entry name" value="Chlamydia_OmcB"/>
</dbReference>
<keyword evidence="3" id="KW-1185">Reference proteome</keyword>
<reference evidence="2 3" key="1">
    <citation type="submission" date="2020-04" db="EMBL/GenBank/DDBJ databases">
        <title>Genome sequencing of novel species.</title>
        <authorList>
            <person name="Heo J."/>
            <person name="Kim S.-J."/>
            <person name="Kim J.-S."/>
            <person name="Hong S.-B."/>
            <person name="Kwon S.-W."/>
        </authorList>
    </citation>
    <scope>NUCLEOTIDE SEQUENCE [LARGE SCALE GENOMIC DNA]</scope>
    <source>
        <strain evidence="2 3">F39-2</strain>
    </source>
</reference>
<gene>
    <name evidence="2" type="ORF">HH214_12465</name>
</gene>
<dbReference type="Gene3D" id="2.60.40.1170">
    <property type="entry name" value="Mu homology domain, subdomain B"/>
    <property type="match status" value="1"/>
</dbReference>
<dbReference type="KEGG" id="mrob:HH214_12465"/>
<dbReference type="NCBIfam" id="TIGR01451">
    <property type="entry name" value="B_ant_repeat"/>
    <property type="match status" value="1"/>
</dbReference>
<dbReference type="EMBL" id="CP051682">
    <property type="protein sequence ID" value="QJD96636.1"/>
    <property type="molecule type" value="Genomic_DNA"/>
</dbReference>
<organism evidence="2 3">
    <name type="scientific">Mucilaginibacter robiniae</name>
    <dbReference type="NCBI Taxonomy" id="2728022"/>
    <lineage>
        <taxon>Bacteria</taxon>
        <taxon>Pseudomonadati</taxon>
        <taxon>Bacteroidota</taxon>
        <taxon>Sphingobacteriia</taxon>
        <taxon>Sphingobacteriales</taxon>
        <taxon>Sphingobacteriaceae</taxon>
        <taxon>Mucilaginibacter</taxon>
    </lineage>
</organism>
<evidence type="ECO:0000259" key="1">
    <source>
        <dbReference type="Pfam" id="PF01345"/>
    </source>
</evidence>
<dbReference type="PANTHER" id="PTHR34819">
    <property type="entry name" value="LARGE CYSTEINE-RICH PERIPLASMIC PROTEIN OMCB"/>
    <property type="match status" value="1"/>
</dbReference>
<feature type="domain" description="DUF11" evidence="1">
    <location>
        <begin position="109"/>
        <end position="226"/>
    </location>
</feature>
<accession>A0A7L5E8E9</accession>
<evidence type="ECO:0000313" key="2">
    <source>
        <dbReference type="EMBL" id="QJD96636.1"/>
    </source>
</evidence>
<dbReference type="PANTHER" id="PTHR34819:SF3">
    <property type="entry name" value="CELL SURFACE PROTEIN"/>
    <property type="match status" value="1"/>
</dbReference>
<protein>
    <submittedName>
        <fullName evidence="2">T9SS type B sorting domain-containing protein</fullName>
    </submittedName>
</protein>